<dbReference type="Proteomes" id="UP000288805">
    <property type="component" value="Unassembled WGS sequence"/>
</dbReference>
<comment type="caution">
    <text evidence="2">The sequence shown here is derived from an EMBL/GenBank/DDBJ whole genome shotgun (WGS) entry which is preliminary data.</text>
</comment>
<dbReference type="PANTHER" id="PTHR11439">
    <property type="entry name" value="GAG-POL-RELATED RETROTRANSPOSON"/>
    <property type="match status" value="1"/>
</dbReference>
<dbReference type="PANTHER" id="PTHR11439:SF470">
    <property type="entry name" value="CYSTEINE-RICH RLK (RECEPTOR-LIKE PROTEIN KINASE) 8"/>
    <property type="match status" value="1"/>
</dbReference>
<organism evidence="2 3">
    <name type="scientific">Vitis vinifera</name>
    <name type="common">Grape</name>
    <dbReference type="NCBI Taxonomy" id="29760"/>
    <lineage>
        <taxon>Eukaryota</taxon>
        <taxon>Viridiplantae</taxon>
        <taxon>Streptophyta</taxon>
        <taxon>Embryophyta</taxon>
        <taxon>Tracheophyta</taxon>
        <taxon>Spermatophyta</taxon>
        <taxon>Magnoliopsida</taxon>
        <taxon>eudicotyledons</taxon>
        <taxon>Gunneridae</taxon>
        <taxon>Pentapetalae</taxon>
        <taxon>rosids</taxon>
        <taxon>Vitales</taxon>
        <taxon>Vitaceae</taxon>
        <taxon>Viteae</taxon>
        <taxon>Vitis</taxon>
    </lineage>
</organism>
<dbReference type="InterPro" id="IPR012337">
    <property type="entry name" value="RNaseH-like_sf"/>
</dbReference>
<evidence type="ECO:0000313" key="2">
    <source>
        <dbReference type="EMBL" id="RVW82027.1"/>
    </source>
</evidence>
<gene>
    <name evidence="2" type="primary">RE1_3333</name>
    <name evidence="2" type="ORF">CK203_049102</name>
</gene>
<name>A0A438HC74_VITVI</name>
<dbReference type="PROSITE" id="PS50994">
    <property type="entry name" value="INTEGRASE"/>
    <property type="match status" value="1"/>
</dbReference>
<dbReference type="GO" id="GO:0003676">
    <property type="term" value="F:nucleic acid binding"/>
    <property type="evidence" value="ECO:0007669"/>
    <property type="project" value="InterPro"/>
</dbReference>
<dbReference type="InterPro" id="IPR013103">
    <property type="entry name" value="RVT_2"/>
</dbReference>
<dbReference type="GO" id="GO:0015074">
    <property type="term" value="P:DNA integration"/>
    <property type="evidence" value="ECO:0007669"/>
    <property type="project" value="InterPro"/>
</dbReference>
<reference evidence="2 3" key="1">
    <citation type="journal article" date="2018" name="PLoS Genet.">
        <title>Population sequencing reveals clonal diversity and ancestral inbreeding in the grapevine cultivar Chardonnay.</title>
        <authorList>
            <person name="Roach M.J."/>
            <person name="Johnson D.L."/>
            <person name="Bohlmann J."/>
            <person name="van Vuuren H.J."/>
            <person name="Jones S.J."/>
            <person name="Pretorius I.S."/>
            <person name="Schmidt S.A."/>
            <person name="Borneman A.R."/>
        </authorList>
    </citation>
    <scope>NUCLEOTIDE SEQUENCE [LARGE SCALE GENOMIC DNA]</scope>
    <source>
        <strain evidence="3">cv. Chardonnay</strain>
        <tissue evidence="2">Leaf</tissue>
    </source>
</reference>
<dbReference type="InterPro" id="IPR001584">
    <property type="entry name" value="Integrase_cat-core"/>
</dbReference>
<dbReference type="AlphaFoldDB" id="A0A438HC74"/>
<sequence length="802" mass="90975">MVQLRGENYDEWARAMWTALRAKKKYGFLDGTIKQPRFSIGNGPRVQQLRLDLANCKQNGQVIVTYYGKLKMIWDELNNYDKMPVCNCVGCKCNLTIVLEKKREEERVHQFLMGLDEEGYGTVSSNILSTEPLPNLNRVYAMVVQQERMRTMTRTKEERGNLMSFAMKVGGQNSRGEAKDRNVATLMGMLSAHKTSTNERLMGKQSQLPWTIDSGASNHMTSVYTCMREVRDIAPCPVGLPDGVEIMALKEGIVCLGGELKLHNDRSMRKVIGAGEQREGLYFLKGAASVHAFKMNGVTSFELWHRRMGYPSSKVLGLIPEVVCFVLKKFMAMIQWQFQKGVKIVRSDNGSEFMCLKEYFDEIGIVHQTSCVGTPQQNGRVKRKHRHILNMARALRFQAHLPHEFWANVFSRTHNWSVGIEVDCDEGELTNADVSVEEENLEDDVVEEDNTAEEFLGRGQHEPTIYAETKKEECWRDAMRKEIQALEDNGTWTVVDLPPGKKVEGIDYHETFAPIAKMVIVRTFLAVAIAKNWNLHQMDVQNAFLHGDLDEELYMKMPPGFASSSSGKMNILIYVDDLIISGTDEVARNSEGLFLCQLKYALDIIFETGLLGAKPTKTPLEQKHKLALATGPILKDPTPYRRLPKQDHLAAALHVVRYLKRNLRQDIFLRNSPISWKTKKQQTVSCSSAEVEYRSMTTTTCELKWLKGLLRSLSVDHFGLMTLYCDSQAALHIAANPVYHERTKHIEVDCHFIRDEISSGNIVTKYVHTLVQFADILTKALGTNQFDVLLCKLGILNIHAPT</sequence>
<dbReference type="InterPro" id="IPR036397">
    <property type="entry name" value="RNaseH_sf"/>
</dbReference>
<feature type="domain" description="Integrase catalytic" evidence="1">
    <location>
        <begin position="343"/>
        <end position="388"/>
    </location>
</feature>
<protein>
    <submittedName>
        <fullName evidence="2">Retrovirus-related Pol polyprotein from transposon RE1</fullName>
    </submittedName>
</protein>
<dbReference type="InterPro" id="IPR043502">
    <property type="entry name" value="DNA/RNA_pol_sf"/>
</dbReference>
<evidence type="ECO:0000313" key="3">
    <source>
        <dbReference type="Proteomes" id="UP000288805"/>
    </source>
</evidence>
<dbReference type="Gene3D" id="3.30.420.10">
    <property type="entry name" value="Ribonuclease H-like superfamily/Ribonuclease H"/>
    <property type="match status" value="1"/>
</dbReference>
<dbReference type="InterPro" id="IPR029472">
    <property type="entry name" value="Copia-like_N"/>
</dbReference>
<dbReference type="EMBL" id="QGNW01000245">
    <property type="protein sequence ID" value="RVW82027.1"/>
    <property type="molecule type" value="Genomic_DNA"/>
</dbReference>
<dbReference type="Pfam" id="PF07727">
    <property type="entry name" value="RVT_2"/>
    <property type="match status" value="1"/>
</dbReference>
<dbReference type="SUPFAM" id="SSF56672">
    <property type="entry name" value="DNA/RNA polymerases"/>
    <property type="match status" value="1"/>
</dbReference>
<dbReference type="Pfam" id="PF14244">
    <property type="entry name" value="Retrotran_gag_3"/>
    <property type="match status" value="1"/>
</dbReference>
<dbReference type="SUPFAM" id="SSF53098">
    <property type="entry name" value="Ribonuclease H-like"/>
    <property type="match status" value="1"/>
</dbReference>
<evidence type="ECO:0000259" key="1">
    <source>
        <dbReference type="PROSITE" id="PS50994"/>
    </source>
</evidence>
<accession>A0A438HC74</accession>
<dbReference type="CDD" id="cd09272">
    <property type="entry name" value="RNase_HI_RT_Ty1"/>
    <property type="match status" value="1"/>
</dbReference>
<proteinExistence type="predicted"/>